<dbReference type="SUPFAM" id="SSF57850">
    <property type="entry name" value="RING/U-box"/>
    <property type="match status" value="1"/>
</dbReference>
<evidence type="ECO:0000256" key="3">
    <source>
        <dbReference type="PROSITE-ProRule" id="PRU00175"/>
    </source>
</evidence>
<dbReference type="GO" id="GO:0008270">
    <property type="term" value="F:zinc ion binding"/>
    <property type="evidence" value="ECO:0007669"/>
    <property type="project" value="UniProtKB-KW"/>
</dbReference>
<name>A0A1D1V1Z3_RAMVA</name>
<feature type="domain" description="RING-type" evidence="4">
    <location>
        <begin position="328"/>
        <end position="363"/>
    </location>
</feature>
<evidence type="ECO:0000256" key="1">
    <source>
        <dbReference type="ARBA" id="ARBA00022771"/>
    </source>
</evidence>
<dbReference type="InterPro" id="IPR001841">
    <property type="entry name" value="Znf_RING"/>
</dbReference>
<dbReference type="PANTHER" id="PTHR14879:SF5">
    <property type="entry name" value="RING-TYPE DOMAIN-CONTAINING PROTEIN"/>
    <property type="match status" value="1"/>
</dbReference>
<keyword evidence="2" id="KW-0862">Zinc</keyword>
<accession>A0A1D1V1Z3</accession>
<gene>
    <name evidence="5" type="primary">RvY_07332-1</name>
    <name evidence="5" type="synonym">RvY_07332.1</name>
    <name evidence="5" type="ORF">RvY_07332</name>
</gene>
<evidence type="ECO:0000313" key="5">
    <source>
        <dbReference type="EMBL" id="GAU95771.1"/>
    </source>
</evidence>
<dbReference type="InterPro" id="IPR012340">
    <property type="entry name" value="NA-bd_OB-fold"/>
</dbReference>
<dbReference type="Pfam" id="PF13920">
    <property type="entry name" value="zf-C3HC4_3"/>
    <property type="match status" value="2"/>
</dbReference>
<comment type="caution">
    <text evidence="5">The sequence shown here is derived from an EMBL/GenBank/DDBJ whole genome shotgun (WGS) entry which is preliminary data.</text>
</comment>
<keyword evidence="1 3" id="KW-0863">Zinc-finger</keyword>
<evidence type="ECO:0000256" key="2">
    <source>
        <dbReference type="ARBA" id="ARBA00022833"/>
    </source>
</evidence>
<dbReference type="SMART" id="SM00184">
    <property type="entry name" value="RING"/>
    <property type="match status" value="2"/>
</dbReference>
<reference evidence="5 6" key="1">
    <citation type="journal article" date="2016" name="Nat. Commun.">
        <title>Extremotolerant tardigrade genome and improved radiotolerance of human cultured cells by tardigrade-unique protein.</title>
        <authorList>
            <person name="Hashimoto T."/>
            <person name="Horikawa D.D."/>
            <person name="Saito Y."/>
            <person name="Kuwahara H."/>
            <person name="Kozuka-Hata H."/>
            <person name="Shin-I T."/>
            <person name="Minakuchi Y."/>
            <person name="Ohishi K."/>
            <person name="Motoyama A."/>
            <person name="Aizu T."/>
            <person name="Enomoto A."/>
            <person name="Kondo K."/>
            <person name="Tanaka S."/>
            <person name="Hara Y."/>
            <person name="Koshikawa S."/>
            <person name="Sagara H."/>
            <person name="Miura T."/>
            <person name="Yokobori S."/>
            <person name="Miyagawa K."/>
            <person name="Suzuki Y."/>
            <person name="Kubo T."/>
            <person name="Oyama M."/>
            <person name="Kohara Y."/>
            <person name="Fujiyama A."/>
            <person name="Arakawa K."/>
            <person name="Katayama T."/>
            <person name="Toyoda A."/>
            <person name="Kunieda T."/>
        </authorList>
    </citation>
    <scope>NUCLEOTIDE SEQUENCE [LARGE SCALE GENOMIC DNA]</scope>
    <source>
        <strain evidence="5 6">YOKOZUNA-1</strain>
    </source>
</reference>
<dbReference type="SUPFAM" id="SSF50249">
    <property type="entry name" value="Nucleic acid-binding proteins"/>
    <property type="match status" value="1"/>
</dbReference>
<dbReference type="OrthoDB" id="5855668at2759"/>
<dbReference type="EMBL" id="BDGG01000003">
    <property type="protein sequence ID" value="GAU95771.1"/>
    <property type="molecule type" value="Genomic_DNA"/>
</dbReference>
<dbReference type="InterPro" id="IPR051728">
    <property type="entry name" value="RING-FYVE_E3_ubiquitin-ligase"/>
</dbReference>
<feature type="domain" description="RING-type" evidence="4">
    <location>
        <begin position="413"/>
        <end position="447"/>
    </location>
</feature>
<dbReference type="PROSITE" id="PS50089">
    <property type="entry name" value="ZF_RING_2"/>
    <property type="match status" value="2"/>
</dbReference>
<evidence type="ECO:0000259" key="4">
    <source>
        <dbReference type="PROSITE" id="PS50089"/>
    </source>
</evidence>
<proteinExistence type="predicted"/>
<dbReference type="Gene3D" id="2.40.50.140">
    <property type="entry name" value="Nucleic acid-binding proteins"/>
    <property type="match status" value="1"/>
</dbReference>
<dbReference type="InterPro" id="IPR013083">
    <property type="entry name" value="Znf_RING/FYVE/PHD"/>
</dbReference>
<sequence length="460" mass="51312">MTYNPTLMFNNTIANDAGTNAYRGVVSMFHSAKGYGFINVSPDDDPYGLIPLGRIFFHVTSVNPRMTNSQVKHQLLDKNVQFSVGLSPRNGRQIAENVRLDRTQNTTPVIPLTHIRMSVICGSPRPEPPQLTPQQAMANLTTAFGAGLNVTPTDKIISDLPDKYEEFSQSAIEMGFPLNLVVRAAHAHKDPEATRRNDNHPVIFETLEDFLAHLCAIQDSDDFDAGKHVFSVPKNSSDDYRFGSWMTEAESMGFDYELVLEAFALNGSFESFQDLIEKVLTMETKKDNDKPKKPAAILAQPLSPVESNETKLRKLRRENQDLRDFFQCKVCFSADSTLGFYPCGHLCCCVGCGQSQATCPYCRQAAANKFFRVASANDRAIPPPRDDDFKTEVHEEIRILSRENREIEILRNCVVCRIRDRGTHFSPCGHVVACVACARACTDCPACLEPIGQRVAVFFA</sequence>
<dbReference type="Proteomes" id="UP000186922">
    <property type="component" value="Unassembled WGS sequence"/>
</dbReference>
<dbReference type="PANTHER" id="PTHR14879">
    <property type="entry name" value="CASPASE REGULATOR, RING FINGER DOMAIN-CONTAINING"/>
    <property type="match status" value="1"/>
</dbReference>
<protein>
    <recommendedName>
        <fullName evidence="4">RING-type domain-containing protein</fullName>
    </recommendedName>
</protein>
<organism evidence="5 6">
    <name type="scientific">Ramazzottius varieornatus</name>
    <name type="common">Water bear</name>
    <name type="synonym">Tardigrade</name>
    <dbReference type="NCBI Taxonomy" id="947166"/>
    <lineage>
        <taxon>Eukaryota</taxon>
        <taxon>Metazoa</taxon>
        <taxon>Ecdysozoa</taxon>
        <taxon>Tardigrada</taxon>
        <taxon>Eutardigrada</taxon>
        <taxon>Parachela</taxon>
        <taxon>Hypsibioidea</taxon>
        <taxon>Ramazzottiidae</taxon>
        <taxon>Ramazzottius</taxon>
    </lineage>
</organism>
<evidence type="ECO:0000313" key="6">
    <source>
        <dbReference type="Proteomes" id="UP000186922"/>
    </source>
</evidence>
<keyword evidence="1 3" id="KW-0479">Metal-binding</keyword>
<dbReference type="AlphaFoldDB" id="A0A1D1V1Z3"/>
<keyword evidence="6" id="KW-1185">Reference proteome</keyword>
<dbReference type="STRING" id="947166.A0A1D1V1Z3"/>
<dbReference type="Gene3D" id="3.30.40.10">
    <property type="entry name" value="Zinc/RING finger domain, C3HC4 (zinc finger)"/>
    <property type="match status" value="2"/>
</dbReference>